<name>A0A9D1JZI7_9FIRM</name>
<evidence type="ECO:0000313" key="3">
    <source>
        <dbReference type="Proteomes" id="UP000824002"/>
    </source>
</evidence>
<comment type="caution">
    <text evidence="2">The sequence shown here is derived from an EMBL/GenBank/DDBJ whole genome shotgun (WGS) entry which is preliminary data.</text>
</comment>
<evidence type="ECO:0000313" key="2">
    <source>
        <dbReference type="EMBL" id="HIS75772.1"/>
    </source>
</evidence>
<gene>
    <name evidence="2" type="ORF">IAB51_03080</name>
</gene>
<dbReference type="InterPro" id="IPR051454">
    <property type="entry name" value="RNA/ubiquinone_mod_enzymes"/>
</dbReference>
<dbReference type="Pfam" id="PF12392">
    <property type="entry name" value="DUF3656"/>
    <property type="match status" value="1"/>
</dbReference>
<reference evidence="2" key="2">
    <citation type="journal article" date="2021" name="PeerJ">
        <title>Extensive microbial diversity within the chicken gut microbiome revealed by metagenomics and culture.</title>
        <authorList>
            <person name="Gilroy R."/>
            <person name="Ravi A."/>
            <person name="Getino M."/>
            <person name="Pursley I."/>
            <person name="Horton D.L."/>
            <person name="Alikhan N.F."/>
            <person name="Baker D."/>
            <person name="Gharbi K."/>
            <person name="Hall N."/>
            <person name="Watson M."/>
            <person name="Adriaenssens E.M."/>
            <person name="Foster-Nyarko E."/>
            <person name="Jarju S."/>
            <person name="Secka A."/>
            <person name="Antonio M."/>
            <person name="Oren A."/>
            <person name="Chaudhuri R.R."/>
            <person name="La Ragione R."/>
            <person name="Hildebrand F."/>
            <person name="Pallen M.J."/>
        </authorList>
    </citation>
    <scope>NUCLEOTIDE SEQUENCE</scope>
    <source>
        <strain evidence="2">CHK199-13235</strain>
    </source>
</reference>
<dbReference type="PANTHER" id="PTHR30217">
    <property type="entry name" value="PEPTIDASE U32 FAMILY"/>
    <property type="match status" value="1"/>
</dbReference>
<dbReference type="InterPro" id="IPR020988">
    <property type="entry name" value="Pept_U32_collagenase"/>
</dbReference>
<protein>
    <submittedName>
        <fullName evidence="2">U32 family peptidase</fullName>
    </submittedName>
</protein>
<dbReference type="PANTHER" id="PTHR30217:SF10">
    <property type="entry name" value="23S RRNA 5-HYDROXYCYTIDINE C2501 SYNTHASE"/>
    <property type="match status" value="1"/>
</dbReference>
<dbReference type="AlphaFoldDB" id="A0A9D1JZI7"/>
<evidence type="ECO:0000259" key="1">
    <source>
        <dbReference type="Pfam" id="PF12392"/>
    </source>
</evidence>
<dbReference type="Proteomes" id="UP000824002">
    <property type="component" value="Unassembled WGS sequence"/>
</dbReference>
<reference evidence="2" key="1">
    <citation type="submission" date="2020-10" db="EMBL/GenBank/DDBJ databases">
        <authorList>
            <person name="Gilroy R."/>
        </authorList>
    </citation>
    <scope>NUCLEOTIDE SEQUENCE</scope>
    <source>
        <strain evidence="2">CHK199-13235</strain>
    </source>
</reference>
<dbReference type="EMBL" id="DVJP01000025">
    <property type="protein sequence ID" value="HIS75772.1"/>
    <property type="molecule type" value="Genomic_DNA"/>
</dbReference>
<feature type="domain" description="Peptidase U32 collagenase" evidence="1">
    <location>
        <begin position="313"/>
        <end position="414"/>
    </location>
</feature>
<accession>A0A9D1JZI7</accession>
<proteinExistence type="predicted"/>
<dbReference type="InterPro" id="IPR001539">
    <property type="entry name" value="Peptidase_U32"/>
</dbReference>
<sequence>MKKPEILAPAGSLEALEAAVRCGADAVYLGQKNFSARANSRNFDAKELREAADYAHRFGVKIHQALNTVVFDRELEALKGCIRTACEAGVDALIVQDWGVAAAVKAFAPSMPLHASTQMAVHSPMGVETAARLGFSRVVLARELSREEIKAIRESTELEIETFVHGAHCMSMSGQCYMSAMFGGKSGNRGQCAQPCRLPFWAGCPSAPKVGENVLSLKDMSLVERLPELAAMGIDSFKIEGRMKRPEYVAAAVTACKKALSGEEPDLDTLQAVFSRSGFTSAYFDGEMGREMFGFRRKEDVTAAASVFKELAGLYHKDVPRAPVSMGLSMKAGEPAALTVTDGEHTVSVSGEIPREAASAPADLEQARKFLGKLGNTPFYLDSLTGEIGEGLTMPASAFNALRRDAAAKLEEARKEPPVPFADGEWPLLPEGRNSTLSPEKWGKFQSVSQVSSEALGEFSKILLPVPELEAHWEGFSAAKDRLGAVLPRFLFDSEKEFLSRLAALKEKGLRYLYCDNAAHIALARKSGLEALGGAFLNLNNSYAVSQAEKLGLAAAVLSFEGKLEDMRKIRAEIPLGAVVYGYLPLMAVRSCPVKAQIGCAKCGRKGFVTDRKGISFPVRCDYDQSTSLIYNVVPLEMSDRKAEMGFLNFWLFSFAGETAEEVLAVIRRYNSGAKPAGEYTRGLYYRGID</sequence>
<dbReference type="Pfam" id="PF01136">
    <property type="entry name" value="Peptidase_U32"/>
    <property type="match status" value="1"/>
</dbReference>
<organism evidence="2 3">
    <name type="scientific">Candidatus Merdivicinus excrementipullorum</name>
    <dbReference type="NCBI Taxonomy" id="2840867"/>
    <lineage>
        <taxon>Bacteria</taxon>
        <taxon>Bacillati</taxon>
        <taxon>Bacillota</taxon>
        <taxon>Clostridia</taxon>
        <taxon>Eubacteriales</taxon>
        <taxon>Oscillospiraceae</taxon>
        <taxon>Oscillospiraceae incertae sedis</taxon>
        <taxon>Candidatus Merdivicinus</taxon>
    </lineage>
</organism>